<reference evidence="9" key="1">
    <citation type="journal article" date="2019" name="Int. J. Syst. Evol. Microbiol.">
        <title>The Global Catalogue of Microorganisms (GCM) 10K type strain sequencing project: providing services to taxonomists for standard genome sequencing and annotation.</title>
        <authorList>
            <consortium name="The Broad Institute Genomics Platform"/>
            <consortium name="The Broad Institute Genome Sequencing Center for Infectious Disease"/>
            <person name="Wu L."/>
            <person name="Ma J."/>
        </authorList>
    </citation>
    <scope>NUCLEOTIDE SEQUENCE [LARGE SCALE GENOMIC DNA]</scope>
    <source>
        <strain evidence="9">CGMCC 4.6997</strain>
    </source>
</reference>
<evidence type="ECO:0000256" key="3">
    <source>
        <dbReference type="ARBA" id="ARBA00022692"/>
    </source>
</evidence>
<evidence type="ECO:0000256" key="6">
    <source>
        <dbReference type="SAM" id="MobiDB-lite"/>
    </source>
</evidence>
<feature type="transmembrane region" description="Helical" evidence="7">
    <location>
        <begin position="147"/>
        <end position="168"/>
    </location>
</feature>
<dbReference type="RefSeq" id="WP_386740572.1">
    <property type="nucleotide sequence ID" value="NZ_JBHSMG010000002.1"/>
</dbReference>
<feature type="compositionally biased region" description="Low complexity" evidence="6">
    <location>
        <begin position="1"/>
        <end position="20"/>
    </location>
</feature>
<feature type="transmembrane region" description="Helical" evidence="7">
    <location>
        <begin position="422"/>
        <end position="441"/>
    </location>
</feature>
<keyword evidence="5 7" id="KW-0472">Membrane</keyword>
<feature type="transmembrane region" description="Helical" evidence="7">
    <location>
        <begin position="398"/>
        <end position="416"/>
    </location>
</feature>
<feature type="transmembrane region" description="Helical" evidence="7">
    <location>
        <begin position="42"/>
        <end position="63"/>
    </location>
</feature>
<dbReference type="InterPro" id="IPR050367">
    <property type="entry name" value="APC_superfamily"/>
</dbReference>
<feature type="transmembrane region" description="Helical" evidence="7">
    <location>
        <begin position="292"/>
        <end position="321"/>
    </location>
</feature>
<feature type="transmembrane region" description="Helical" evidence="7">
    <location>
        <begin position="342"/>
        <end position="364"/>
    </location>
</feature>
<feature type="region of interest" description="Disordered" evidence="6">
    <location>
        <begin position="1"/>
        <end position="31"/>
    </location>
</feature>
<keyword evidence="2" id="KW-1003">Cell membrane</keyword>
<keyword evidence="9" id="KW-1185">Reference proteome</keyword>
<dbReference type="PANTHER" id="PTHR42770:SF13">
    <property type="entry name" value="L-METHIONINE_BRANCHED-CHAIN AMINO ACID EXPORTER YJEH"/>
    <property type="match status" value="1"/>
</dbReference>
<feature type="transmembrane region" description="Helical" evidence="7">
    <location>
        <begin position="209"/>
        <end position="234"/>
    </location>
</feature>
<feature type="transmembrane region" description="Helical" evidence="7">
    <location>
        <begin position="69"/>
        <end position="93"/>
    </location>
</feature>
<dbReference type="PANTHER" id="PTHR42770">
    <property type="entry name" value="AMINO ACID TRANSPORTER-RELATED"/>
    <property type="match status" value="1"/>
</dbReference>
<gene>
    <name evidence="8" type="ORF">ACFPJ4_11535</name>
</gene>
<feature type="transmembrane region" description="Helical" evidence="7">
    <location>
        <begin position="370"/>
        <end position="391"/>
    </location>
</feature>
<sequence length="448" mass="44904">MGAVTTTSSPPSGADSTSSGVVPTAASGSTGSGRIGLATASALYVAAVLGTGVLVLPGLAAAAAGPASILAVTVVLLLSIPLAGTFAALAARYPDAGGVATFVRLALGTTAARAAGYWFFFGVGFGAPVVAALGGEYLVAALGLDRALVPVIGVTFLVVPLGLAAFGLKVSGRVQFVLSALLVAVVVGVVATAAPAVRATSFTPFLPHGWAGVGLAISLFVWAFAGWEAVTHIAGEFRNPRRTIPLATAVAVTVVGIAYLALQFVTVGVLGAGGASGSVPLIDLVAVTLPGIGPIVVAVIAAIVVVGVLNAYIPAFANLGASLGRDGHLPRWMARGAEPGAVPRRALAVVAVQMLSYTAIYFGFGLDLQTFILIHTSSLVAVYALGMVSAARLLRRGSVGWVMALVSIVLTAGLLVLAGWHLVVPATLALVAVSVTVIRRFRARARRP</sequence>
<organism evidence="8 9">
    <name type="scientific">Lysinimonas soli</name>
    <dbReference type="NCBI Taxonomy" id="1074233"/>
    <lineage>
        <taxon>Bacteria</taxon>
        <taxon>Bacillati</taxon>
        <taxon>Actinomycetota</taxon>
        <taxon>Actinomycetes</taxon>
        <taxon>Micrococcales</taxon>
        <taxon>Microbacteriaceae</taxon>
        <taxon>Lysinimonas</taxon>
    </lineage>
</organism>
<dbReference type="Gene3D" id="1.20.1740.10">
    <property type="entry name" value="Amino acid/polyamine transporter I"/>
    <property type="match status" value="1"/>
</dbReference>
<keyword evidence="3 7" id="KW-0812">Transmembrane</keyword>
<evidence type="ECO:0000256" key="2">
    <source>
        <dbReference type="ARBA" id="ARBA00022475"/>
    </source>
</evidence>
<evidence type="ECO:0000256" key="4">
    <source>
        <dbReference type="ARBA" id="ARBA00022989"/>
    </source>
</evidence>
<evidence type="ECO:0000256" key="7">
    <source>
        <dbReference type="SAM" id="Phobius"/>
    </source>
</evidence>
<dbReference type="InterPro" id="IPR002293">
    <property type="entry name" value="AA/rel_permease1"/>
</dbReference>
<evidence type="ECO:0000313" key="8">
    <source>
        <dbReference type="EMBL" id="MFC5502873.1"/>
    </source>
</evidence>
<dbReference type="EMBL" id="JBHSMG010000002">
    <property type="protein sequence ID" value="MFC5502873.1"/>
    <property type="molecule type" value="Genomic_DNA"/>
</dbReference>
<dbReference type="Proteomes" id="UP001596039">
    <property type="component" value="Unassembled WGS sequence"/>
</dbReference>
<evidence type="ECO:0000313" key="9">
    <source>
        <dbReference type="Proteomes" id="UP001596039"/>
    </source>
</evidence>
<accession>A0ABW0NSX7</accession>
<name>A0ABW0NSX7_9MICO</name>
<evidence type="ECO:0000256" key="5">
    <source>
        <dbReference type="ARBA" id="ARBA00023136"/>
    </source>
</evidence>
<dbReference type="Pfam" id="PF13520">
    <property type="entry name" value="AA_permease_2"/>
    <property type="match status" value="1"/>
</dbReference>
<comment type="subcellular location">
    <subcellularLocation>
        <location evidence="1">Cell membrane</location>
        <topology evidence="1">Multi-pass membrane protein</topology>
    </subcellularLocation>
</comment>
<feature type="transmembrane region" description="Helical" evidence="7">
    <location>
        <begin position="246"/>
        <end position="272"/>
    </location>
</feature>
<feature type="transmembrane region" description="Helical" evidence="7">
    <location>
        <begin position="175"/>
        <end position="197"/>
    </location>
</feature>
<evidence type="ECO:0000256" key="1">
    <source>
        <dbReference type="ARBA" id="ARBA00004651"/>
    </source>
</evidence>
<proteinExistence type="predicted"/>
<comment type="caution">
    <text evidence="8">The sequence shown here is derived from an EMBL/GenBank/DDBJ whole genome shotgun (WGS) entry which is preliminary data.</text>
</comment>
<dbReference type="PIRSF" id="PIRSF006060">
    <property type="entry name" value="AA_transporter"/>
    <property type="match status" value="1"/>
</dbReference>
<keyword evidence="4 7" id="KW-1133">Transmembrane helix</keyword>
<feature type="transmembrane region" description="Helical" evidence="7">
    <location>
        <begin position="114"/>
        <end position="135"/>
    </location>
</feature>
<protein>
    <submittedName>
        <fullName evidence="8">Amino acid permease</fullName>
    </submittedName>
</protein>